<dbReference type="InterPro" id="IPR036412">
    <property type="entry name" value="HAD-like_sf"/>
</dbReference>
<dbReference type="KEGG" id="lrug:AB8B22_03185"/>
<name>A0AB39VHM9_9FUSO</name>
<dbReference type="RefSeq" id="WP_369711635.1">
    <property type="nucleotide sequence ID" value="NZ_CP165644.1"/>
</dbReference>
<dbReference type="Gene3D" id="3.30.1240.10">
    <property type="match status" value="1"/>
</dbReference>
<keyword evidence="1" id="KW-0378">Hydrolase</keyword>
<evidence type="ECO:0000313" key="1">
    <source>
        <dbReference type="EMBL" id="XDU67436.1"/>
    </source>
</evidence>
<reference evidence="1" key="1">
    <citation type="submission" date="2024-07" db="EMBL/GenBank/DDBJ databases">
        <authorList>
            <person name="Li X.-J."/>
            <person name="Wang X."/>
        </authorList>
    </citation>
    <scope>NUCLEOTIDE SEQUENCE</scope>
    <source>
        <strain evidence="1">HSP-334</strain>
    </source>
</reference>
<dbReference type="SFLD" id="SFLDG01140">
    <property type="entry name" value="C2.B:_Phosphomannomutase_and_P"/>
    <property type="match status" value="1"/>
</dbReference>
<dbReference type="PANTHER" id="PTHR10000">
    <property type="entry name" value="PHOSPHOSERINE PHOSPHATASE"/>
    <property type="match status" value="1"/>
</dbReference>
<dbReference type="InterPro" id="IPR006379">
    <property type="entry name" value="HAD-SF_hydro_IIB"/>
</dbReference>
<dbReference type="Gene3D" id="3.40.50.1000">
    <property type="entry name" value="HAD superfamily/HAD-like"/>
    <property type="match status" value="1"/>
</dbReference>
<dbReference type="Pfam" id="PF08282">
    <property type="entry name" value="Hydrolase_3"/>
    <property type="match status" value="1"/>
</dbReference>
<sequence length="263" mass="30224">MDKIKAIFLDLDGTTLTSEHTISENLKNKLNELEKKGVKIFIATGRTFTSASPFIEMLKIKNPVITYNGGRIVDPTTKKMIYEKPLDANAVEKIIKIAREKNIHLNLYTDDKLYIEKETDEGKAYAESVGIPYYVENFDNFFEKTSTKALFINENEVLKKLKKELEEKLPDVTFVFSKLKYLEALNKEVNKGLTVKVMLEKYNILPQEAMAFGDQWNDLEMLKSVKYGYLMGNATEDLKKEFSSDRIALSNDEDGIYEILKNL</sequence>
<dbReference type="NCBIfam" id="TIGR00099">
    <property type="entry name" value="Cof-subfamily"/>
    <property type="match status" value="1"/>
</dbReference>
<dbReference type="EC" id="3.1.3.-" evidence="1"/>
<dbReference type="InterPro" id="IPR000150">
    <property type="entry name" value="Cof"/>
</dbReference>
<dbReference type="SUPFAM" id="SSF56784">
    <property type="entry name" value="HAD-like"/>
    <property type="match status" value="1"/>
</dbReference>
<dbReference type="InterPro" id="IPR023214">
    <property type="entry name" value="HAD_sf"/>
</dbReference>
<organism evidence="1">
    <name type="scientific">Leptotrichia rugosa</name>
    <dbReference type="NCBI Taxonomy" id="3239302"/>
    <lineage>
        <taxon>Bacteria</taxon>
        <taxon>Fusobacteriati</taxon>
        <taxon>Fusobacteriota</taxon>
        <taxon>Fusobacteriia</taxon>
        <taxon>Fusobacteriales</taxon>
        <taxon>Leptotrichiaceae</taxon>
        <taxon>Leptotrichia</taxon>
    </lineage>
</organism>
<dbReference type="GO" id="GO:0005829">
    <property type="term" value="C:cytosol"/>
    <property type="evidence" value="ECO:0007669"/>
    <property type="project" value="TreeGrafter"/>
</dbReference>
<protein>
    <submittedName>
        <fullName evidence="1">Cof-type HAD-IIB family hydrolase</fullName>
        <ecNumber evidence="1">3.1.3.-</ecNumber>
    </submittedName>
</protein>
<dbReference type="PANTHER" id="PTHR10000:SF8">
    <property type="entry name" value="HAD SUPERFAMILY HYDROLASE-LIKE, TYPE 3"/>
    <property type="match status" value="1"/>
</dbReference>
<dbReference type="NCBIfam" id="TIGR01484">
    <property type="entry name" value="HAD-SF-IIB"/>
    <property type="match status" value="1"/>
</dbReference>
<dbReference type="EMBL" id="CP165644">
    <property type="protein sequence ID" value="XDU67436.1"/>
    <property type="molecule type" value="Genomic_DNA"/>
</dbReference>
<dbReference type="GO" id="GO:0000287">
    <property type="term" value="F:magnesium ion binding"/>
    <property type="evidence" value="ECO:0007669"/>
    <property type="project" value="TreeGrafter"/>
</dbReference>
<dbReference type="AlphaFoldDB" id="A0AB39VHM9"/>
<accession>A0AB39VHM9</accession>
<gene>
    <name evidence="1" type="ORF">AB8B22_03185</name>
</gene>
<dbReference type="PROSITE" id="PS01229">
    <property type="entry name" value="COF_2"/>
    <property type="match status" value="1"/>
</dbReference>
<dbReference type="SFLD" id="SFLDG01144">
    <property type="entry name" value="C2.B.4:_PGP_Like"/>
    <property type="match status" value="1"/>
</dbReference>
<proteinExistence type="predicted"/>
<dbReference type="CDD" id="cd07516">
    <property type="entry name" value="HAD_Pase"/>
    <property type="match status" value="1"/>
</dbReference>
<dbReference type="GO" id="GO:0016791">
    <property type="term" value="F:phosphatase activity"/>
    <property type="evidence" value="ECO:0007669"/>
    <property type="project" value="UniProtKB-ARBA"/>
</dbReference>
<dbReference type="SFLD" id="SFLDS00003">
    <property type="entry name" value="Haloacid_Dehalogenase"/>
    <property type="match status" value="1"/>
</dbReference>